<dbReference type="InterPro" id="IPR040415">
    <property type="entry name" value="SETD9"/>
</dbReference>
<keyword evidence="2" id="KW-1185">Reference proteome</keyword>
<dbReference type="EMBL" id="CM000605">
    <property type="protein sequence ID" value="EEC51764.1"/>
    <property type="molecule type" value="Genomic_DNA"/>
</dbReference>
<dbReference type="eggNOG" id="ENOG502R2Q4">
    <property type="taxonomic scope" value="Eukaryota"/>
</dbReference>
<dbReference type="OMA" id="EKVVMHG"/>
<dbReference type="AlphaFoldDB" id="B7FPZ5"/>
<gene>
    <name evidence="1" type="ORF">PHATRDRAFT_42906</name>
</gene>
<dbReference type="PaxDb" id="2850-Phatr42906"/>
<dbReference type="InParanoid" id="B7FPZ5"/>
<dbReference type="RefSeq" id="XP_002177301.1">
    <property type="nucleotide sequence ID" value="XM_002177265.1"/>
</dbReference>
<sequence length="470" mass="53739">MRSKALWLARKRLRPDARTISAKLSESSGSFSRSFSWFRRVKTAVADILTGDDHINPKKLLERRYIYLALLASRYRQARIDFPDDSDDNHHDIAVSQLEAEDVVGMSNVILRKALQDTLHPQVIDIFQTFAKVDHILAIDLEDKSDDQDDGKALSNRLDDLDWERYVKILQKEYKKTFRDKEKTLLQPGTKQERELAFLKRKQGALECLLNFHGAATFASTCSSDSDAFGLELGANLSHNGLTQIRQYQSLNMCRSALIREELGFSVVSFRSLIPGAGRGAFVDGNALAGSILAFQPGDVWPKEHLLTSAPDVIEHFAGEDDCHVSLRFDDYVVDSRQSPVTVLTREGSMNPWAIGHMANHPPSKTQPNVQSTMLNFTERMNMAENDLFRYLPNTYARLPSWRSRVFEAEEVVMHGLCLLSKRDVSNEELVYDYRLQSETTPDWYSVVRHDDTLDDEQVVFFREDWKENK</sequence>
<dbReference type="PANTHER" id="PTHR33524:SF1">
    <property type="entry name" value="SET DOMAIN-CONTAINING PROTEIN"/>
    <property type="match status" value="1"/>
</dbReference>
<dbReference type="HOGENOM" id="CLU_582009_0_0_1"/>
<organism evidence="1 2">
    <name type="scientific">Phaeodactylum tricornutum (strain CCAP 1055/1)</name>
    <dbReference type="NCBI Taxonomy" id="556484"/>
    <lineage>
        <taxon>Eukaryota</taxon>
        <taxon>Sar</taxon>
        <taxon>Stramenopiles</taxon>
        <taxon>Ochrophyta</taxon>
        <taxon>Bacillariophyta</taxon>
        <taxon>Bacillariophyceae</taxon>
        <taxon>Bacillariophycidae</taxon>
        <taxon>Naviculales</taxon>
        <taxon>Phaeodactylaceae</taxon>
        <taxon>Phaeodactylum</taxon>
    </lineage>
</organism>
<reference evidence="2" key="2">
    <citation type="submission" date="2008-08" db="EMBL/GenBank/DDBJ databases">
        <authorList>
            <consortium name="Diatom Consortium"/>
            <person name="Grigoriev I."/>
            <person name="Grimwood J."/>
            <person name="Kuo A."/>
            <person name="Otillar R.P."/>
            <person name="Salamov A."/>
            <person name="Detter J.C."/>
            <person name="Lindquist E."/>
            <person name="Shapiro H."/>
            <person name="Lucas S."/>
            <person name="Glavina del Rio T."/>
            <person name="Pitluck S."/>
            <person name="Rokhsar D."/>
            <person name="Bowler C."/>
        </authorList>
    </citation>
    <scope>GENOME REANNOTATION</scope>
    <source>
        <strain evidence="2">CCAP 1055/1</strain>
    </source>
</reference>
<accession>B7FPZ5</accession>
<dbReference type="GeneID" id="7196538"/>
<reference evidence="1 2" key="1">
    <citation type="journal article" date="2008" name="Nature">
        <title>The Phaeodactylum genome reveals the evolutionary history of diatom genomes.</title>
        <authorList>
            <person name="Bowler C."/>
            <person name="Allen A.E."/>
            <person name="Badger J.H."/>
            <person name="Grimwood J."/>
            <person name="Jabbari K."/>
            <person name="Kuo A."/>
            <person name="Maheswari U."/>
            <person name="Martens C."/>
            <person name="Maumus F."/>
            <person name="Otillar R.P."/>
            <person name="Rayko E."/>
            <person name="Salamov A."/>
            <person name="Vandepoele K."/>
            <person name="Beszteri B."/>
            <person name="Gruber A."/>
            <person name="Heijde M."/>
            <person name="Katinka M."/>
            <person name="Mock T."/>
            <person name="Valentin K."/>
            <person name="Verret F."/>
            <person name="Berges J.A."/>
            <person name="Brownlee C."/>
            <person name="Cadoret J.P."/>
            <person name="Chiovitti A."/>
            <person name="Choi C.J."/>
            <person name="Coesel S."/>
            <person name="De Martino A."/>
            <person name="Detter J.C."/>
            <person name="Durkin C."/>
            <person name="Falciatore A."/>
            <person name="Fournet J."/>
            <person name="Haruta M."/>
            <person name="Huysman M.J."/>
            <person name="Jenkins B.D."/>
            <person name="Jiroutova K."/>
            <person name="Jorgensen R.E."/>
            <person name="Joubert Y."/>
            <person name="Kaplan A."/>
            <person name="Kroger N."/>
            <person name="Kroth P.G."/>
            <person name="La Roche J."/>
            <person name="Lindquist E."/>
            <person name="Lommer M."/>
            <person name="Martin-Jezequel V."/>
            <person name="Lopez P.J."/>
            <person name="Lucas S."/>
            <person name="Mangogna M."/>
            <person name="McGinnis K."/>
            <person name="Medlin L.K."/>
            <person name="Montsant A."/>
            <person name="Oudot-Le Secq M.P."/>
            <person name="Napoli C."/>
            <person name="Obornik M."/>
            <person name="Parker M.S."/>
            <person name="Petit J.L."/>
            <person name="Porcel B.M."/>
            <person name="Poulsen N."/>
            <person name="Robison M."/>
            <person name="Rychlewski L."/>
            <person name="Rynearson T.A."/>
            <person name="Schmutz J."/>
            <person name="Shapiro H."/>
            <person name="Siaut M."/>
            <person name="Stanley M."/>
            <person name="Sussman M.R."/>
            <person name="Taylor A.R."/>
            <person name="Vardi A."/>
            <person name="von Dassow P."/>
            <person name="Vyverman W."/>
            <person name="Willis A."/>
            <person name="Wyrwicz L.S."/>
            <person name="Rokhsar D.S."/>
            <person name="Weissenbach J."/>
            <person name="Armbrust E.V."/>
            <person name="Green B.R."/>
            <person name="Van de Peer Y."/>
            <person name="Grigoriev I.V."/>
        </authorList>
    </citation>
    <scope>NUCLEOTIDE SEQUENCE [LARGE SCALE GENOMIC DNA]</scope>
    <source>
        <strain evidence="1 2">CCAP 1055/1</strain>
    </source>
</reference>
<dbReference type="OrthoDB" id="442460at2759"/>
<evidence type="ECO:0000313" key="2">
    <source>
        <dbReference type="Proteomes" id="UP000000759"/>
    </source>
</evidence>
<name>B7FPZ5_PHATC</name>
<protein>
    <recommendedName>
        <fullName evidence="3">SET domain-containing protein</fullName>
    </recommendedName>
</protein>
<evidence type="ECO:0000313" key="1">
    <source>
        <dbReference type="EMBL" id="EEC51764.1"/>
    </source>
</evidence>
<dbReference type="KEGG" id="pti:PHATRDRAFT_42906"/>
<evidence type="ECO:0008006" key="3">
    <source>
        <dbReference type="Google" id="ProtNLM"/>
    </source>
</evidence>
<proteinExistence type="predicted"/>
<dbReference type="Proteomes" id="UP000000759">
    <property type="component" value="Chromosome 1"/>
</dbReference>
<dbReference type="PANTHER" id="PTHR33524">
    <property type="entry name" value="C5ORF35"/>
    <property type="match status" value="1"/>
</dbReference>